<proteinExistence type="predicted"/>
<dbReference type="PANTHER" id="PTHR43861">
    <property type="entry name" value="TRANS-ACONITATE 2-METHYLTRANSFERASE-RELATED"/>
    <property type="match status" value="1"/>
</dbReference>
<dbReference type="Gene3D" id="3.40.50.150">
    <property type="entry name" value="Vaccinia Virus protein VP39"/>
    <property type="match status" value="1"/>
</dbReference>
<accession>A0A1G9WYK6</accession>
<gene>
    <name evidence="1" type="ORF">SAMN05421813_12751</name>
</gene>
<dbReference type="STRING" id="990371.SAMN05421813_12751"/>
<dbReference type="SUPFAM" id="SSF53335">
    <property type="entry name" value="S-adenosyl-L-methionine-dependent methyltransferases"/>
    <property type="match status" value="1"/>
</dbReference>
<sequence length="380" mass="42962">MLQRICPVSGSSSWIPVFESATGRIITGDQRICDGNLEKVICPESGVVANKNRFSDSDLEILYGEEYELNVLGKEEHFFYTENGPKARSEVFFDWIDPHLPENFSSLIEIGCGEGNLLDRISGKFPERSVSGIDGSFKAVELAANKGLDVQRKLILGNEDLPVADVYLLVNVIEHIEDLGLFINNLKKSLAVGGRIIFCLPVQDYGGYDIFFYEHVWHFTSKHFERVLSNNGLKLVYSDINHPVNHGIGLFVCEISPASTENSEGVYSDMIQKNLDFWLANFKGLNNLIKQKSFERIAIFGAGEVSTLFLAFSDLFKQNIIACIDDTKPEGMFKHGIPVYPSYWLEQNQPDLLLLAVNKKYYPMIEEKFKHLNLNIQPIY</sequence>
<dbReference type="InterPro" id="IPR029063">
    <property type="entry name" value="SAM-dependent_MTases_sf"/>
</dbReference>
<evidence type="ECO:0000313" key="1">
    <source>
        <dbReference type="EMBL" id="SDM89266.1"/>
    </source>
</evidence>
<keyword evidence="1" id="KW-0808">Transferase</keyword>
<dbReference type="EMBL" id="FNHH01000027">
    <property type="protein sequence ID" value="SDM89266.1"/>
    <property type="molecule type" value="Genomic_DNA"/>
</dbReference>
<dbReference type="Gene3D" id="3.40.50.720">
    <property type="entry name" value="NAD(P)-binding Rossmann-like Domain"/>
    <property type="match status" value="1"/>
</dbReference>
<evidence type="ECO:0000313" key="2">
    <source>
        <dbReference type="Proteomes" id="UP000199226"/>
    </source>
</evidence>
<dbReference type="AlphaFoldDB" id="A0A1G9WYK6"/>
<dbReference type="RefSeq" id="WP_090706295.1">
    <property type="nucleotide sequence ID" value="NZ_FNHH01000027.1"/>
</dbReference>
<keyword evidence="1" id="KW-0489">Methyltransferase</keyword>
<protein>
    <submittedName>
        <fullName evidence="1">Methyltransferase domain-containing protein</fullName>
    </submittedName>
</protein>
<dbReference type="Pfam" id="PF13489">
    <property type="entry name" value="Methyltransf_23"/>
    <property type="match status" value="1"/>
</dbReference>
<dbReference type="CDD" id="cd02440">
    <property type="entry name" value="AdoMet_MTases"/>
    <property type="match status" value="1"/>
</dbReference>
<keyword evidence="2" id="KW-1185">Reference proteome</keyword>
<name>A0A1G9WYK6_9SPHI</name>
<dbReference type="GO" id="GO:0032259">
    <property type="term" value="P:methylation"/>
    <property type="evidence" value="ECO:0007669"/>
    <property type="project" value="UniProtKB-KW"/>
</dbReference>
<reference evidence="2" key="1">
    <citation type="submission" date="2016-10" db="EMBL/GenBank/DDBJ databases">
        <authorList>
            <person name="Varghese N."/>
            <person name="Submissions S."/>
        </authorList>
    </citation>
    <scope>NUCLEOTIDE SEQUENCE [LARGE SCALE GENOMIC DNA]</scope>
    <source>
        <strain evidence="2">DSM 24536</strain>
    </source>
</reference>
<dbReference type="GO" id="GO:0008168">
    <property type="term" value="F:methyltransferase activity"/>
    <property type="evidence" value="ECO:0007669"/>
    <property type="project" value="UniProtKB-KW"/>
</dbReference>
<dbReference type="OrthoDB" id="9789123at2"/>
<organism evidence="1 2">
    <name type="scientific">Daejeonella rubra</name>
    <dbReference type="NCBI Taxonomy" id="990371"/>
    <lineage>
        <taxon>Bacteria</taxon>
        <taxon>Pseudomonadati</taxon>
        <taxon>Bacteroidota</taxon>
        <taxon>Sphingobacteriia</taxon>
        <taxon>Sphingobacteriales</taxon>
        <taxon>Sphingobacteriaceae</taxon>
        <taxon>Daejeonella</taxon>
    </lineage>
</organism>
<dbReference type="Proteomes" id="UP000199226">
    <property type="component" value="Unassembled WGS sequence"/>
</dbReference>